<sequence>MNRKLLKVLGVGLVLTLFLGVTLGVCHGKTKLVWAEWWDPEWGEDTIEWIIDAFEDAHPDVEVETFFGPHDSFSDELLTLCQAGDCPDIMGMEVTWSDAFDRLGLLADLAPLAASASDEFNSQYNPAWVINYKGRAIMAYLYTNSYGIIYNVKLLEEAELEPPTGWEELREVLTALYDPVAKKWGIALPFAMKSSCHFMLYDFWTRLIQAGGHMVDENGLARFDSPAGVRTLEYWKSLLDENLVYPGTVEGALATGEKEFRELFAAEQVAMILSGPFEKGVALERNPDIQVAFTPPFKDCT</sequence>
<dbReference type="Gene3D" id="3.40.190.10">
    <property type="entry name" value="Periplasmic binding protein-like II"/>
    <property type="match status" value="1"/>
</dbReference>
<evidence type="ECO:0008006" key="2">
    <source>
        <dbReference type="Google" id="ProtNLM"/>
    </source>
</evidence>
<dbReference type="Pfam" id="PF01547">
    <property type="entry name" value="SBP_bac_1"/>
    <property type="match status" value="1"/>
</dbReference>
<reference evidence="1" key="1">
    <citation type="journal article" date="2014" name="Front. Microbiol.">
        <title>High frequency of phylogenetically diverse reductive dehalogenase-homologous genes in deep subseafloor sedimentary metagenomes.</title>
        <authorList>
            <person name="Kawai M."/>
            <person name="Futagami T."/>
            <person name="Toyoda A."/>
            <person name="Takaki Y."/>
            <person name="Nishi S."/>
            <person name="Hori S."/>
            <person name="Arai W."/>
            <person name="Tsubouchi T."/>
            <person name="Morono Y."/>
            <person name="Uchiyama I."/>
            <person name="Ito T."/>
            <person name="Fujiyama A."/>
            <person name="Inagaki F."/>
            <person name="Takami H."/>
        </authorList>
    </citation>
    <scope>NUCLEOTIDE SEQUENCE</scope>
    <source>
        <strain evidence="1">Expedition CK06-06</strain>
    </source>
</reference>
<dbReference type="InterPro" id="IPR050490">
    <property type="entry name" value="Bact_solute-bd_prot1"/>
</dbReference>
<dbReference type="SUPFAM" id="SSF53850">
    <property type="entry name" value="Periplasmic binding protein-like II"/>
    <property type="match status" value="1"/>
</dbReference>
<accession>X0ZGF1</accession>
<comment type="caution">
    <text evidence="1">The sequence shown here is derived from an EMBL/GenBank/DDBJ whole genome shotgun (WGS) entry which is preliminary data.</text>
</comment>
<dbReference type="InterPro" id="IPR006059">
    <property type="entry name" value="SBP"/>
</dbReference>
<name>X0ZGF1_9ZZZZ</name>
<dbReference type="PANTHER" id="PTHR43649">
    <property type="entry name" value="ARABINOSE-BINDING PROTEIN-RELATED"/>
    <property type="match status" value="1"/>
</dbReference>
<proteinExistence type="predicted"/>
<dbReference type="EMBL" id="BART01007395">
    <property type="protein sequence ID" value="GAG57252.1"/>
    <property type="molecule type" value="Genomic_DNA"/>
</dbReference>
<gene>
    <name evidence="1" type="ORF">S01H4_16832</name>
</gene>
<evidence type="ECO:0000313" key="1">
    <source>
        <dbReference type="EMBL" id="GAG57252.1"/>
    </source>
</evidence>
<feature type="non-terminal residue" evidence="1">
    <location>
        <position position="301"/>
    </location>
</feature>
<dbReference type="AlphaFoldDB" id="X0ZGF1"/>
<dbReference type="PANTHER" id="PTHR43649:SF12">
    <property type="entry name" value="DIACETYLCHITOBIOSE BINDING PROTEIN DASA"/>
    <property type="match status" value="1"/>
</dbReference>
<organism evidence="1">
    <name type="scientific">marine sediment metagenome</name>
    <dbReference type="NCBI Taxonomy" id="412755"/>
    <lineage>
        <taxon>unclassified sequences</taxon>
        <taxon>metagenomes</taxon>
        <taxon>ecological metagenomes</taxon>
    </lineage>
</organism>
<protein>
    <recommendedName>
        <fullName evidence="2">Extracellular solute-binding protein</fullName>
    </recommendedName>
</protein>